<dbReference type="OrthoDB" id="3037019at2759"/>
<dbReference type="EMBL" id="ML213607">
    <property type="protein sequence ID" value="TFK37588.1"/>
    <property type="molecule type" value="Genomic_DNA"/>
</dbReference>
<feature type="transmembrane region" description="Helical" evidence="1">
    <location>
        <begin position="141"/>
        <end position="169"/>
    </location>
</feature>
<keyword evidence="4" id="KW-1185">Reference proteome</keyword>
<keyword evidence="1" id="KW-1133">Transmembrane helix</keyword>
<evidence type="ECO:0000256" key="1">
    <source>
        <dbReference type="SAM" id="Phobius"/>
    </source>
</evidence>
<feature type="transmembrane region" description="Helical" evidence="1">
    <location>
        <begin position="64"/>
        <end position="85"/>
    </location>
</feature>
<protein>
    <recommendedName>
        <fullName evidence="2">DUF6533 domain-containing protein</fullName>
    </recommendedName>
</protein>
<accession>A0A5C3M0C1</accession>
<reference evidence="3 4" key="1">
    <citation type="journal article" date="2019" name="Nat. Ecol. Evol.">
        <title>Megaphylogeny resolves global patterns of mushroom evolution.</title>
        <authorList>
            <person name="Varga T."/>
            <person name="Krizsan K."/>
            <person name="Foldi C."/>
            <person name="Dima B."/>
            <person name="Sanchez-Garcia M."/>
            <person name="Sanchez-Ramirez S."/>
            <person name="Szollosi G.J."/>
            <person name="Szarkandi J.G."/>
            <person name="Papp V."/>
            <person name="Albert L."/>
            <person name="Andreopoulos W."/>
            <person name="Angelini C."/>
            <person name="Antonin V."/>
            <person name="Barry K.W."/>
            <person name="Bougher N.L."/>
            <person name="Buchanan P."/>
            <person name="Buyck B."/>
            <person name="Bense V."/>
            <person name="Catcheside P."/>
            <person name="Chovatia M."/>
            <person name="Cooper J."/>
            <person name="Damon W."/>
            <person name="Desjardin D."/>
            <person name="Finy P."/>
            <person name="Geml J."/>
            <person name="Haridas S."/>
            <person name="Hughes K."/>
            <person name="Justo A."/>
            <person name="Karasinski D."/>
            <person name="Kautmanova I."/>
            <person name="Kiss B."/>
            <person name="Kocsube S."/>
            <person name="Kotiranta H."/>
            <person name="LaButti K.M."/>
            <person name="Lechner B.E."/>
            <person name="Liimatainen K."/>
            <person name="Lipzen A."/>
            <person name="Lukacs Z."/>
            <person name="Mihaltcheva S."/>
            <person name="Morgado L.N."/>
            <person name="Niskanen T."/>
            <person name="Noordeloos M.E."/>
            <person name="Ohm R.A."/>
            <person name="Ortiz-Santana B."/>
            <person name="Ovrebo C."/>
            <person name="Racz N."/>
            <person name="Riley R."/>
            <person name="Savchenko A."/>
            <person name="Shiryaev A."/>
            <person name="Soop K."/>
            <person name="Spirin V."/>
            <person name="Szebenyi C."/>
            <person name="Tomsovsky M."/>
            <person name="Tulloss R.E."/>
            <person name="Uehling J."/>
            <person name="Grigoriev I.V."/>
            <person name="Vagvolgyi C."/>
            <person name="Papp T."/>
            <person name="Martin F.M."/>
            <person name="Miettinen O."/>
            <person name="Hibbett D.S."/>
            <person name="Nagy L.G."/>
        </authorList>
    </citation>
    <scope>NUCLEOTIDE SEQUENCE [LARGE SCALE GENOMIC DNA]</scope>
    <source>
        <strain evidence="3 4">CBS 166.37</strain>
    </source>
</reference>
<evidence type="ECO:0000313" key="3">
    <source>
        <dbReference type="EMBL" id="TFK37588.1"/>
    </source>
</evidence>
<proteinExistence type="predicted"/>
<organism evidence="3 4">
    <name type="scientific">Crucibulum laeve</name>
    <dbReference type="NCBI Taxonomy" id="68775"/>
    <lineage>
        <taxon>Eukaryota</taxon>
        <taxon>Fungi</taxon>
        <taxon>Dikarya</taxon>
        <taxon>Basidiomycota</taxon>
        <taxon>Agaricomycotina</taxon>
        <taxon>Agaricomycetes</taxon>
        <taxon>Agaricomycetidae</taxon>
        <taxon>Agaricales</taxon>
        <taxon>Agaricineae</taxon>
        <taxon>Nidulariaceae</taxon>
        <taxon>Crucibulum</taxon>
    </lineage>
</organism>
<name>A0A5C3M0C1_9AGAR</name>
<keyword evidence="1" id="KW-0472">Membrane</keyword>
<feature type="domain" description="DUF6533" evidence="2">
    <location>
        <begin position="17"/>
        <end position="42"/>
    </location>
</feature>
<evidence type="ECO:0000313" key="4">
    <source>
        <dbReference type="Proteomes" id="UP000308652"/>
    </source>
</evidence>
<feature type="transmembrane region" description="Helical" evidence="1">
    <location>
        <begin position="97"/>
        <end position="121"/>
    </location>
</feature>
<gene>
    <name evidence="3" type="ORF">BDQ12DRAFT_146394</name>
</gene>
<evidence type="ECO:0000259" key="2">
    <source>
        <dbReference type="Pfam" id="PF20151"/>
    </source>
</evidence>
<dbReference type="Pfam" id="PF20151">
    <property type="entry name" value="DUF6533"/>
    <property type="match status" value="1"/>
</dbReference>
<keyword evidence="1" id="KW-0812">Transmembrane</keyword>
<dbReference type="InterPro" id="IPR045340">
    <property type="entry name" value="DUF6533"/>
</dbReference>
<dbReference type="Proteomes" id="UP000308652">
    <property type="component" value="Unassembled WGS sequence"/>
</dbReference>
<feature type="transmembrane region" description="Helical" evidence="1">
    <location>
        <begin position="190"/>
        <end position="214"/>
    </location>
</feature>
<dbReference type="AlphaFoldDB" id="A0A5C3M0C1"/>
<sequence length="302" mass="33282">MEGIEILAEQGTAVNLVAAACLTCLLYDHVLTLDQEIKRIGRDTLIQLHIGGTVSNSRRICVFYLRWLALSGMISTCIVQGILMLRVWAIHKQNKVALAFGSFFYFGGSITLIGLVIQDYVGEGVVINRALGSLPGCYPTTVPAIIAGTWIAPLIVESVLFFLVISRAFTWWRNGSSAPRILSLLTRDSTLYFAIAFAFLLASYLVFQLGPPFLSSLLVTYVNQLHDIQPVSCILSYSPSAVAGCILGSHMLLNLRELSDPDDEQFESNRSNVVFALPSRRIWPMPGSDDHATARSEARYFS</sequence>